<dbReference type="STRING" id="180088.A0A1J8R6X6"/>
<keyword evidence="4" id="KW-0812">Transmembrane</keyword>
<feature type="region of interest" description="Disordered" evidence="3">
    <location>
        <begin position="1652"/>
        <end position="1672"/>
    </location>
</feature>
<comment type="caution">
    <text evidence="6">The sequence shown here is derived from an EMBL/GenBank/DDBJ whole genome shotgun (WGS) entry which is preliminary data.</text>
</comment>
<feature type="region of interest" description="Disordered" evidence="3">
    <location>
        <begin position="136"/>
        <end position="159"/>
    </location>
</feature>
<feature type="transmembrane region" description="Helical" evidence="4">
    <location>
        <begin position="711"/>
        <end position="733"/>
    </location>
</feature>
<proteinExistence type="inferred from homology"/>
<dbReference type="InterPro" id="IPR021967">
    <property type="entry name" value="Nup98_C"/>
</dbReference>
<organism evidence="6 7">
    <name type="scientific">Rhizopogon vesiculosus</name>
    <dbReference type="NCBI Taxonomy" id="180088"/>
    <lineage>
        <taxon>Eukaryota</taxon>
        <taxon>Fungi</taxon>
        <taxon>Dikarya</taxon>
        <taxon>Basidiomycota</taxon>
        <taxon>Agaricomycotina</taxon>
        <taxon>Agaricomycetes</taxon>
        <taxon>Agaricomycetidae</taxon>
        <taxon>Boletales</taxon>
        <taxon>Suillineae</taxon>
        <taxon>Rhizopogonaceae</taxon>
        <taxon>Rhizopogon</taxon>
    </lineage>
</organism>
<evidence type="ECO:0000256" key="1">
    <source>
        <dbReference type="ARBA" id="ARBA00006066"/>
    </source>
</evidence>
<feature type="region of interest" description="Disordered" evidence="3">
    <location>
        <begin position="907"/>
        <end position="931"/>
    </location>
</feature>
<keyword evidence="7" id="KW-1185">Reference proteome</keyword>
<feature type="compositionally biased region" description="Acidic residues" evidence="3">
    <location>
        <begin position="1075"/>
        <end position="1106"/>
    </location>
</feature>
<keyword evidence="4" id="KW-0472">Membrane</keyword>
<sequence>MLLAELHSMFYLVIVRIQRYARQCSSITHVRRFLSRAIELLIRLTRHFRNPRAQGDEEKAPETTYEARSLRPAGEYICASQLPRSSSPETRPSEPCSPSDTPYDAPVHLVIPQTPKPTRKQTSSELMSSPEHLTVPAPAEVREPLPNRTPNPASPTAAARPPIFVNTKLNRGFTIGYPDFSPTRTPVSSEDYVPRPTLIRAATFGGSSDDPLFATRTFLNPRRHTLAVPNSPEHETISRPSSAQSNVSLGRNHSNMSLGRGSYRKHDGQAPRPHSPTPSIYEGSNICAISSATLAAALAASETDGSQVPFAPRPSSSDHAYSRETTGPRFAPMSANGVKRFDRHSRGFAMIDPSISDYKIKAYQAHYPNHDGELPIGWTAYVHPEGARYFLQPQTRTYTESDVCSPDILHDIVYFSNYLHHELRVAIDTKKLDIDVDYDEVELVLEPKKTLDQETEIICCYYFVNPAERCLFWLDDYDAEDMLGECRGVTALSHKSKTSSASSILVCITTNFLIPGVNKHLYRKHWEMFPNLCIITREILDELKELMLHATCDHLTTTRSAAALSADELKQYFEIVKFIRVDTTVDRAHSVVILGRIMYTFCRNQYLNFHGQPCARLSVDQTVRGWSYKPSIYMTIFAPLLCMAPVAHVRSLHTSFVDDLASTAEWKIFITRLNGQLQNLNLLGTVLLGANVGFLAIESVDVGAGRSATQIASYMSLVLSFGSIALGLTFIALDLTGRERGSEAARFLQRMNDGKHGLEKLAIIYSLPYALLMWSMLLFIIAFSYEWCSPGDAVSRATVGTVLLIVCGLIVWCISVASDKRAPWWWKSDQLQDVGKTGKETHLRKHSRRKSLAARLRGWFATTKNRVSVVSVRSVHNGPPPLARGVTRTSVPLINFRRATVSRQAPPKITVTPRPDSGEVNGVPRTPSEAGPFEINPDALLQWTTSPPRVLLITAHPDDECFFFAPTILALQRSSLSPEIFSLCLSTGNADGMGERRKGELVRSLDILGVDEDKRWIIEHPQLQDNMTQQWEAEVIAEVVRPAAVSDSSDDERDVHMVQDFQKSPVLSPPKPMEDDNGSEEDIGINQESDEERSEESSSDIQEDDLAPVRSRQTRNHALEDDSDDGSEDGSENTSSGSASSGESDVDVPAQRQDVSVIPWARQVGVDVQKMHVMQTSLFRIPEEAVAFKAMNRATRPHPKLLPTVRRKHSRDSIGDGLRMDSQERASFAHDIEPPAYRPSRKYARVEISASAVAGCEDGLVDAGLTFGRSFRVGWGPSATLVHLGQLCAPSSQIESSANSSVITKTIVPLFAGSHKEVNIRLSRLLQHHLSKTPIIKDESGIPFADPSTELDFSSFVSLYPSSDQSYEQSLFRLGRALFDKIDLNLAPEITVDIRNRISAVRRKAALSAWLEEAVSHLVDADIKKHLPGDSAAFVYTLLTGNRIEKACEVAMDNGYIKLATLISQASGDFEFREDLKEQIQLWQEQRIDVHIGESMRKIYALLAGILDIVEGSKGSSLEQCSDVDPVKGLDWKRTLGLHLWFSEPMDAPISQVFESYNRSRQESPFRVSPPIPPYLEPSSAERLSFKIPSPPPSDALFSLIRLHADPACSLSQALSPLSFGPSPGDYSLSWHLYIILSRCMRIRDFADRADPGRRRTAMDDDNEQDWHEGHSPSADLLASSYAHQLEQLGMLQEAVFVLLHIEGSAGREKAIKDLLHRSADKLDEWMCSGILGSLKIPMAWVNEARAVFAIYEGKVFEAYQLYLNAGLYQQAHDLAIVELAPEAVIRQDLDLLISLFERIANQTVDRWHVRGKAYMDYAHAMARIPELHASLSESTVPDTVEEQELDNFTRTVPRLINILPDMLSNSSDPRHKVALAEMISGLTAVLDLVKPLALSQSQIKLTAIDEATKLRHIQTTFYEKYMRSIQAS</sequence>
<dbReference type="Pfam" id="PF02585">
    <property type="entry name" value="PIG-L"/>
    <property type="match status" value="1"/>
</dbReference>
<feature type="compositionally biased region" description="Acidic residues" evidence="3">
    <location>
        <begin position="1121"/>
        <end position="1131"/>
    </location>
</feature>
<name>A0A1J8R6X6_9AGAM</name>
<keyword evidence="4" id="KW-1133">Transmembrane helix</keyword>
<evidence type="ECO:0000313" key="6">
    <source>
        <dbReference type="EMBL" id="OJA21576.1"/>
    </source>
</evidence>
<evidence type="ECO:0000256" key="3">
    <source>
        <dbReference type="SAM" id="MobiDB-lite"/>
    </source>
</evidence>
<feature type="compositionally biased region" description="Basic and acidic residues" evidence="3">
    <location>
        <begin position="1652"/>
        <end position="1671"/>
    </location>
</feature>
<feature type="region of interest" description="Disordered" evidence="3">
    <location>
        <begin position="81"/>
        <end position="107"/>
    </location>
</feature>
<dbReference type="PANTHER" id="PTHR12993">
    <property type="entry name" value="N-ACETYLGLUCOSAMINYL-PHOSPHATIDYLINOSITOL DE-N-ACETYLASE-RELATED"/>
    <property type="match status" value="1"/>
</dbReference>
<feature type="compositionally biased region" description="Polar residues" evidence="3">
    <location>
        <begin position="314"/>
        <end position="325"/>
    </location>
</feature>
<gene>
    <name evidence="6" type="ORF">AZE42_04122</name>
</gene>
<feature type="region of interest" description="Disordered" evidence="3">
    <location>
        <begin position="1059"/>
        <end position="1152"/>
    </location>
</feature>
<dbReference type="EMBL" id="LVVM01000083">
    <property type="protein sequence ID" value="OJA21576.1"/>
    <property type="molecule type" value="Genomic_DNA"/>
</dbReference>
<protein>
    <recommendedName>
        <fullName evidence="2">N-acetylglucosaminylphosphatidylinositol deacetylase</fullName>
        <ecNumber evidence="2">3.5.1.89</ecNumber>
    </recommendedName>
</protein>
<feature type="compositionally biased region" description="Low complexity" evidence="3">
    <location>
        <begin position="1132"/>
        <end position="1143"/>
    </location>
</feature>
<reference evidence="6 7" key="1">
    <citation type="submission" date="2016-03" db="EMBL/GenBank/DDBJ databases">
        <title>Comparative genomics of the ectomycorrhizal sister species Rhizopogon vinicolor and Rhizopogon vesiculosus (Basidiomycota: Boletales) reveals a divergence of the mating type B locus.</title>
        <authorList>
            <person name="Mujic A.B."/>
            <person name="Kuo A."/>
            <person name="Tritt A."/>
            <person name="Lipzen A."/>
            <person name="Chen C."/>
            <person name="Johnson J."/>
            <person name="Sharma A."/>
            <person name="Barry K."/>
            <person name="Grigoriev I.V."/>
            <person name="Spatafora J.W."/>
        </authorList>
    </citation>
    <scope>NUCLEOTIDE SEQUENCE [LARGE SCALE GENOMIC DNA]</scope>
    <source>
        <strain evidence="6 7">AM-OR11-056</strain>
    </source>
</reference>
<dbReference type="EC" id="3.5.1.89" evidence="2"/>
<dbReference type="InterPro" id="IPR003737">
    <property type="entry name" value="GlcNAc_PI_deacetylase-related"/>
</dbReference>
<accession>A0A1J8R6X6</accession>
<dbReference type="Pfam" id="PF12110">
    <property type="entry name" value="Nup96"/>
    <property type="match status" value="1"/>
</dbReference>
<feature type="region of interest" description="Disordered" evidence="3">
    <location>
        <begin position="226"/>
        <end position="281"/>
    </location>
</feature>
<dbReference type="PANTHER" id="PTHR12993:SF11">
    <property type="entry name" value="N-ACETYLGLUCOSAMINYL-PHOSPHATIDYLINOSITOL DE-N-ACETYLASE"/>
    <property type="match status" value="1"/>
</dbReference>
<evidence type="ECO:0000256" key="4">
    <source>
        <dbReference type="SAM" id="Phobius"/>
    </source>
</evidence>
<dbReference type="SUPFAM" id="SSF102588">
    <property type="entry name" value="LmbE-like"/>
    <property type="match status" value="1"/>
</dbReference>
<dbReference type="OrthoDB" id="3797628at2759"/>
<dbReference type="Gene3D" id="3.40.50.10320">
    <property type="entry name" value="LmbE-like"/>
    <property type="match status" value="1"/>
</dbReference>
<feature type="domain" description="Nuclear pore complex protein NUP96 C-terminal" evidence="5">
    <location>
        <begin position="1435"/>
        <end position="1748"/>
    </location>
</feature>
<feature type="region of interest" description="Disordered" evidence="3">
    <location>
        <begin position="112"/>
        <end position="131"/>
    </location>
</feature>
<comment type="similarity">
    <text evidence="1">Belongs to the PIGL family.</text>
</comment>
<feature type="compositionally biased region" description="Polar residues" evidence="3">
    <location>
        <begin position="238"/>
        <end position="257"/>
    </location>
</feature>
<dbReference type="Proteomes" id="UP000183567">
    <property type="component" value="Unassembled WGS sequence"/>
</dbReference>
<evidence type="ECO:0000313" key="7">
    <source>
        <dbReference type="Proteomes" id="UP000183567"/>
    </source>
</evidence>
<dbReference type="InterPro" id="IPR024078">
    <property type="entry name" value="LmbE-like_dom_sf"/>
</dbReference>
<evidence type="ECO:0000259" key="5">
    <source>
        <dbReference type="Pfam" id="PF12110"/>
    </source>
</evidence>
<feature type="transmembrane region" description="Helical" evidence="4">
    <location>
        <begin position="797"/>
        <end position="817"/>
    </location>
</feature>
<evidence type="ECO:0000256" key="2">
    <source>
        <dbReference type="ARBA" id="ARBA00012176"/>
    </source>
</evidence>
<dbReference type="GO" id="GO:0005783">
    <property type="term" value="C:endoplasmic reticulum"/>
    <property type="evidence" value="ECO:0007669"/>
    <property type="project" value="TreeGrafter"/>
</dbReference>
<dbReference type="GO" id="GO:0000225">
    <property type="term" value="F:N-acetylglucosaminylphosphatidylinositol deacetylase activity"/>
    <property type="evidence" value="ECO:0007669"/>
    <property type="project" value="UniProtKB-EC"/>
</dbReference>
<dbReference type="Gene3D" id="1.25.40.690">
    <property type="match status" value="1"/>
</dbReference>
<feature type="compositionally biased region" description="Low complexity" evidence="3">
    <location>
        <begin position="83"/>
        <end position="99"/>
    </location>
</feature>
<feature type="transmembrane region" description="Helical" evidence="4">
    <location>
        <begin position="761"/>
        <end position="785"/>
    </location>
</feature>
<feature type="region of interest" description="Disordered" evidence="3">
    <location>
        <begin position="305"/>
        <end position="336"/>
    </location>
</feature>